<dbReference type="Pfam" id="PF00595">
    <property type="entry name" value="PDZ"/>
    <property type="match status" value="1"/>
</dbReference>
<evidence type="ECO:0000256" key="2">
    <source>
        <dbReference type="SAM" id="MobiDB-lite"/>
    </source>
</evidence>
<dbReference type="GO" id="GO:0009966">
    <property type="term" value="P:regulation of signal transduction"/>
    <property type="evidence" value="ECO:0007669"/>
    <property type="project" value="InterPro"/>
</dbReference>
<feature type="compositionally biased region" description="Low complexity" evidence="2">
    <location>
        <begin position="599"/>
        <end position="613"/>
    </location>
</feature>
<dbReference type="InterPro" id="IPR051566">
    <property type="entry name" value="CNKSR"/>
</dbReference>
<dbReference type="SMART" id="SM00233">
    <property type="entry name" value="PH"/>
    <property type="match status" value="1"/>
</dbReference>
<dbReference type="InParanoid" id="A0A3P8UC74"/>
<accession>A0A3P8UC74</accession>
<dbReference type="SUPFAM" id="SSF50729">
    <property type="entry name" value="PH domain-like"/>
    <property type="match status" value="1"/>
</dbReference>
<dbReference type="InterPro" id="IPR011993">
    <property type="entry name" value="PH-like_dom_sf"/>
</dbReference>
<feature type="coiled-coil region" evidence="1">
    <location>
        <begin position="760"/>
        <end position="787"/>
    </location>
</feature>
<evidence type="ECO:0000313" key="5">
    <source>
        <dbReference type="Ensembl" id="ENSCSEP00000000022.1"/>
    </source>
</evidence>
<dbReference type="STRING" id="244447.ENSCSEP00000000022"/>
<dbReference type="PANTHER" id="PTHR12844:SF17">
    <property type="entry name" value="CONNECTOR ENHANCER OF KINASE SUPPRESSOR OF RAS 3"/>
    <property type="match status" value="1"/>
</dbReference>
<dbReference type="GO" id="GO:0016020">
    <property type="term" value="C:membrane"/>
    <property type="evidence" value="ECO:0007669"/>
    <property type="project" value="InterPro"/>
</dbReference>
<feature type="region of interest" description="Disordered" evidence="2">
    <location>
        <begin position="188"/>
        <end position="221"/>
    </location>
</feature>
<dbReference type="CDD" id="cd01260">
    <property type="entry name" value="PH_CNK_mammalian-like"/>
    <property type="match status" value="1"/>
</dbReference>
<reference evidence="5" key="2">
    <citation type="submission" date="2025-08" db="UniProtKB">
        <authorList>
            <consortium name="Ensembl"/>
        </authorList>
    </citation>
    <scope>IDENTIFICATION</scope>
</reference>
<dbReference type="PANTHER" id="PTHR12844">
    <property type="entry name" value="CONNECTOR ENCHANCER OF KINASE SUPPRESSOR OF RAS"/>
    <property type="match status" value="1"/>
</dbReference>
<dbReference type="PROSITE" id="PS50106">
    <property type="entry name" value="PDZ"/>
    <property type="match status" value="1"/>
</dbReference>
<proteinExistence type="predicted"/>
<evidence type="ECO:0000256" key="1">
    <source>
        <dbReference type="SAM" id="Coils"/>
    </source>
</evidence>
<feature type="compositionally biased region" description="Polar residues" evidence="2">
    <location>
        <begin position="564"/>
        <end position="598"/>
    </location>
</feature>
<dbReference type="InterPro" id="IPR036034">
    <property type="entry name" value="PDZ_sf"/>
</dbReference>
<dbReference type="PROSITE" id="PS50003">
    <property type="entry name" value="PH_DOMAIN"/>
    <property type="match status" value="1"/>
</dbReference>
<dbReference type="InterPro" id="IPR001478">
    <property type="entry name" value="PDZ"/>
</dbReference>
<evidence type="ECO:0000313" key="6">
    <source>
        <dbReference type="Proteomes" id="UP000265120"/>
    </source>
</evidence>
<dbReference type="Pfam" id="PF00169">
    <property type="entry name" value="PH"/>
    <property type="match status" value="1"/>
</dbReference>
<reference evidence="5 6" key="1">
    <citation type="journal article" date="2014" name="Nat. Genet.">
        <title>Whole-genome sequence of a flatfish provides insights into ZW sex chromosome evolution and adaptation to a benthic lifestyle.</title>
        <authorList>
            <person name="Chen S."/>
            <person name="Zhang G."/>
            <person name="Shao C."/>
            <person name="Huang Q."/>
            <person name="Liu G."/>
            <person name="Zhang P."/>
            <person name="Song W."/>
            <person name="An N."/>
            <person name="Chalopin D."/>
            <person name="Volff J.N."/>
            <person name="Hong Y."/>
            <person name="Li Q."/>
            <person name="Sha Z."/>
            <person name="Zhou H."/>
            <person name="Xie M."/>
            <person name="Yu Q."/>
            <person name="Liu Y."/>
            <person name="Xiang H."/>
            <person name="Wang N."/>
            <person name="Wu K."/>
            <person name="Yang C."/>
            <person name="Zhou Q."/>
            <person name="Liao X."/>
            <person name="Yang L."/>
            <person name="Hu Q."/>
            <person name="Zhang J."/>
            <person name="Meng L."/>
            <person name="Jin L."/>
            <person name="Tian Y."/>
            <person name="Lian J."/>
            <person name="Yang J."/>
            <person name="Miao G."/>
            <person name="Liu S."/>
            <person name="Liang Z."/>
            <person name="Yan F."/>
            <person name="Li Y."/>
            <person name="Sun B."/>
            <person name="Zhang H."/>
            <person name="Zhang J."/>
            <person name="Zhu Y."/>
            <person name="Du M."/>
            <person name="Zhao Y."/>
            <person name="Schartl M."/>
            <person name="Tang Q."/>
            <person name="Wang J."/>
        </authorList>
    </citation>
    <scope>NUCLEOTIDE SEQUENCE</scope>
</reference>
<dbReference type="SMART" id="SM00228">
    <property type="entry name" value="PDZ"/>
    <property type="match status" value="1"/>
</dbReference>
<organism evidence="5 6">
    <name type="scientific">Cynoglossus semilaevis</name>
    <name type="common">Tongue sole</name>
    <dbReference type="NCBI Taxonomy" id="244447"/>
    <lineage>
        <taxon>Eukaryota</taxon>
        <taxon>Metazoa</taxon>
        <taxon>Chordata</taxon>
        <taxon>Craniata</taxon>
        <taxon>Vertebrata</taxon>
        <taxon>Euteleostomi</taxon>
        <taxon>Actinopterygii</taxon>
        <taxon>Neopterygii</taxon>
        <taxon>Teleostei</taxon>
        <taxon>Neoteleostei</taxon>
        <taxon>Acanthomorphata</taxon>
        <taxon>Carangaria</taxon>
        <taxon>Pleuronectiformes</taxon>
        <taxon>Pleuronectoidei</taxon>
        <taxon>Cynoglossidae</taxon>
        <taxon>Cynoglossinae</taxon>
        <taxon>Cynoglossus</taxon>
    </lineage>
</organism>
<evidence type="ECO:0000259" key="4">
    <source>
        <dbReference type="PROSITE" id="PS50106"/>
    </source>
</evidence>
<keyword evidence="6" id="KW-1185">Reference proteome</keyword>
<sequence>MEEKILEVSKILNNICDQTVRTTSDPLMSQSACLEEVQLNNIKPGEGLGMYIKSTYDGLHVITGTTEHSAADLSRKIHAGDEVIQVNQQTVVGWQLKNLVVKLREDPKGVVLLLKKRPTGTTGFTPAPLKNMRWKPPVPQGNSSFVRAQSPCGSANGSTKKEKPAIYDLYIPPPPPMPYTPRETRIESFSSISKRPKGSESPNSYLDHESRRRGPVPDYDKINMGCPIEANVIQPRMREHKPSRCKPRPLSMPVDTCVGIVDPYAKPWARKGDDLYRYLSNERIPTIVEEAPSVSSPYRPSGERHLVRVDRIRGSRYYSNNDLHSSATIPYQEDTKKTPVASVSKRTTADRSLLEPDWYSSRDFLNRYSAPHLRSWTFSQAAAFPISVPPSMAADDYNPVSLRHKSKRKSRGGNGTMSRRRISVKELGQPDHQGWLYRKKESKGFLGIKWKKYWFVLKKTALYWYTNQLAEKAEGYIDLSNFMIDRAIECKKKHAFKACHPHVMMFYFAAESHEEMNLWLNKLGLASIHYKPAQQNTAAECYSEASDHEETESTEIPPPPYSEQSLRSSVETSVTPGSTNQGTLPPPYSSTAPSEANGSLSSPVSTMTSQSSSSSLAKQRQSWLDLVSRASPSAGETAVVCSVQIHSHQPPPEEQEQEEEEEVVREESSVLESSGPQDSGGTGSNERSAVAVGETPSGGSGSQSEDPGSCSDEMEMLYIHLKAASLSPIGDRKPSTKREFRASFVKRCKNHAVNDKLHLIRTLNSTLKSKEADLQAIEQVLSEQELTSHKFKEWKEANAPLVQEICVKQVQQGAQEDKRAAASVSAAPVVETSL</sequence>
<feature type="region of interest" description="Disordered" evidence="2">
    <location>
        <begin position="397"/>
        <end position="421"/>
    </location>
</feature>
<dbReference type="SUPFAM" id="SSF50156">
    <property type="entry name" value="PDZ domain-like"/>
    <property type="match status" value="1"/>
</dbReference>
<dbReference type="Gene3D" id="2.30.42.10">
    <property type="match status" value="1"/>
</dbReference>
<evidence type="ECO:0000259" key="3">
    <source>
        <dbReference type="PROSITE" id="PS50003"/>
    </source>
</evidence>
<dbReference type="Gene3D" id="2.30.29.30">
    <property type="entry name" value="Pleckstrin-homology domain (PH domain)/Phosphotyrosine-binding domain (PTB)"/>
    <property type="match status" value="1"/>
</dbReference>
<dbReference type="OMA" id="GMNHEAT"/>
<dbReference type="Ensembl" id="ENSCSET00000000046.1">
    <property type="protein sequence ID" value="ENSCSEP00000000022.1"/>
    <property type="gene ID" value="ENSCSEG00000000044.1"/>
</dbReference>
<dbReference type="InterPro" id="IPR001849">
    <property type="entry name" value="PH_domain"/>
</dbReference>
<feature type="domain" description="PH" evidence="3">
    <location>
        <begin position="429"/>
        <end position="528"/>
    </location>
</feature>
<feature type="domain" description="PDZ" evidence="4">
    <location>
        <begin position="36"/>
        <end position="118"/>
    </location>
</feature>
<dbReference type="GO" id="GO:0005737">
    <property type="term" value="C:cytoplasm"/>
    <property type="evidence" value="ECO:0007669"/>
    <property type="project" value="InterPro"/>
</dbReference>
<dbReference type="Proteomes" id="UP000265120">
    <property type="component" value="Chromosome 1"/>
</dbReference>
<dbReference type="FunFam" id="2.30.42.10:FF:000060">
    <property type="entry name" value="Connector enhancer of kinase suppressor of Ras 2"/>
    <property type="match status" value="1"/>
</dbReference>
<dbReference type="CDD" id="cd06748">
    <property type="entry name" value="PDZ_CNK1_2_3-like"/>
    <property type="match status" value="1"/>
</dbReference>
<feature type="compositionally biased region" description="Acidic residues" evidence="2">
    <location>
        <begin position="653"/>
        <end position="664"/>
    </location>
</feature>
<reference evidence="5" key="3">
    <citation type="submission" date="2025-09" db="UniProtKB">
        <authorList>
            <consortium name="Ensembl"/>
        </authorList>
    </citation>
    <scope>IDENTIFICATION</scope>
</reference>
<keyword evidence="1" id="KW-0175">Coiled coil</keyword>
<dbReference type="GeneTree" id="ENSGT00940000163429"/>
<feature type="region of interest" description="Disordered" evidence="2">
    <location>
        <begin position="647"/>
        <end position="710"/>
    </location>
</feature>
<feature type="compositionally biased region" description="Basic residues" evidence="2">
    <location>
        <begin position="402"/>
        <end position="411"/>
    </location>
</feature>
<dbReference type="AlphaFoldDB" id="A0A3P8UC74"/>
<protein>
    <submittedName>
        <fullName evidence="5">Interaction protein for cytohesin exchange factors 1</fullName>
    </submittedName>
</protein>
<feature type="region of interest" description="Disordered" evidence="2">
    <location>
        <begin position="539"/>
        <end position="613"/>
    </location>
</feature>
<dbReference type="InterPro" id="IPR010599">
    <property type="entry name" value="CNK2/3_dom"/>
</dbReference>
<name>A0A3P8UC74_CYNSE</name>
<dbReference type="Pfam" id="PF06663">
    <property type="entry name" value="CNK2_3_dom"/>
    <property type="match status" value="1"/>
</dbReference>